<protein>
    <recommendedName>
        <fullName evidence="7">3-dehydroquinate synthase</fullName>
    </recommendedName>
</protein>
<dbReference type="EMBL" id="OZ020107">
    <property type="protein sequence ID" value="CAK9259298.1"/>
    <property type="molecule type" value="Genomic_DNA"/>
</dbReference>
<feature type="domain" description="3-dehydroquinate synthase N-terminal" evidence="3">
    <location>
        <begin position="49"/>
        <end position="201"/>
    </location>
</feature>
<keyword evidence="2" id="KW-0057">Aromatic amino acid biosynthesis</keyword>
<reference evidence="5" key="1">
    <citation type="submission" date="2024-02" db="EMBL/GenBank/DDBJ databases">
        <authorList>
            <consortium name="ELIXIR-Norway"/>
            <consortium name="Elixir Norway"/>
        </authorList>
    </citation>
    <scope>NUCLEOTIDE SEQUENCE</scope>
</reference>
<dbReference type="PANTHER" id="PTHR33563">
    <property type="match status" value="1"/>
</dbReference>
<dbReference type="InterPro" id="IPR002812">
    <property type="entry name" value="DHQS"/>
</dbReference>
<organism evidence="5 6">
    <name type="scientific">Sphagnum jensenii</name>
    <dbReference type="NCBI Taxonomy" id="128206"/>
    <lineage>
        <taxon>Eukaryota</taxon>
        <taxon>Viridiplantae</taxon>
        <taxon>Streptophyta</taxon>
        <taxon>Embryophyta</taxon>
        <taxon>Bryophyta</taxon>
        <taxon>Sphagnophytina</taxon>
        <taxon>Sphagnopsida</taxon>
        <taxon>Sphagnales</taxon>
        <taxon>Sphagnaceae</taxon>
        <taxon>Sphagnum</taxon>
    </lineage>
</organism>
<gene>
    <name evidence="5" type="ORF">CSSPJE1EN1_LOCUS4776</name>
</gene>
<evidence type="ECO:0000313" key="5">
    <source>
        <dbReference type="EMBL" id="CAK9259298.1"/>
    </source>
</evidence>
<evidence type="ECO:0000256" key="1">
    <source>
        <dbReference type="ARBA" id="ARBA00022605"/>
    </source>
</evidence>
<keyword evidence="1" id="KW-0028">Amino-acid biosynthesis</keyword>
<evidence type="ECO:0000313" key="6">
    <source>
        <dbReference type="Proteomes" id="UP001497444"/>
    </source>
</evidence>
<keyword evidence="6" id="KW-1185">Reference proteome</keyword>
<dbReference type="InterPro" id="IPR030960">
    <property type="entry name" value="DHQS/DOIS_N"/>
</dbReference>
<dbReference type="PIRSF" id="PIRSF006655">
    <property type="entry name" value="DHQ_synth"/>
    <property type="match status" value="1"/>
</dbReference>
<name>A0ABP0VXR7_9BRYO</name>
<evidence type="ECO:0000256" key="2">
    <source>
        <dbReference type="ARBA" id="ARBA00023141"/>
    </source>
</evidence>
<dbReference type="Proteomes" id="UP001497444">
    <property type="component" value="Chromosome 12"/>
</dbReference>
<evidence type="ECO:0000259" key="3">
    <source>
        <dbReference type="Pfam" id="PF01959"/>
    </source>
</evidence>
<sequence length="397" mass="43048">MQVSVAAWSISTLGIMAMMGSGSYKGGSRYDNTRVVISGKMRTAEEATKKAVWVWTKNKDVMTASVEGGWTTFVFTPDTKELANQWTSIARIRPLYLEGGQFLDNEKKKVAVLGQVDTGEEQQNLAALLGQAEVVVMDALDWQVIPAENMVAAFQDSNTALYATASTASDAQVYLEALEMGTDGVVLHTDDPLEVFSLKAYLDKRREANTAVKLVEAVVTRVEAVGMGDRVCVDLCNLLRPSEGLLVGSFARAFFLVHSECLESSYVASRPFRVNAGPVHAYVSMAGGRTAYLAELHTGSQVLVVDAQGRSRPVLVGRVKIESRPLLLVEVEVEGQRHSVLLQNAETVCLVTSADTNQDTGNTMSVTSLKPGNTVLVSLQAQARHTGIEIQEFIVEK</sequence>
<feature type="domain" description="3-dehydroquinate synthase C-terminal" evidence="4">
    <location>
        <begin position="217"/>
        <end position="397"/>
    </location>
</feature>
<dbReference type="InterPro" id="IPR056179">
    <property type="entry name" value="DHQS_C"/>
</dbReference>
<accession>A0ABP0VXR7</accession>
<dbReference type="Pfam" id="PF01959">
    <property type="entry name" value="DHQS"/>
    <property type="match status" value="1"/>
</dbReference>
<proteinExistence type="predicted"/>
<evidence type="ECO:0000259" key="4">
    <source>
        <dbReference type="Pfam" id="PF26558"/>
    </source>
</evidence>
<dbReference type="Pfam" id="PF26558">
    <property type="entry name" value="DHQS_2nd"/>
    <property type="match status" value="1"/>
</dbReference>
<evidence type="ECO:0008006" key="7">
    <source>
        <dbReference type="Google" id="ProtNLM"/>
    </source>
</evidence>
<dbReference type="PANTHER" id="PTHR33563:SF1">
    <property type="entry name" value="3-DEHYDROQUINATE SYNTHASE"/>
    <property type="match status" value="1"/>
</dbReference>